<proteinExistence type="predicted"/>
<dbReference type="Proteomes" id="UP000324629">
    <property type="component" value="Unassembled WGS sequence"/>
</dbReference>
<comment type="caution">
    <text evidence="1">The sequence shown here is derived from an EMBL/GenBank/DDBJ whole genome shotgun (WGS) entry which is preliminary data.</text>
</comment>
<keyword evidence="2" id="KW-1185">Reference proteome</keyword>
<reference evidence="1 2" key="1">
    <citation type="journal article" date="2019" name="Gigascience">
        <title>Whole-genome sequence of the oriental lung fluke Paragonimus westermani.</title>
        <authorList>
            <person name="Oey H."/>
            <person name="Zakrzewski M."/>
            <person name="Narain K."/>
            <person name="Devi K.R."/>
            <person name="Agatsuma T."/>
            <person name="Nawaratna S."/>
            <person name="Gobert G.N."/>
            <person name="Jones M.K."/>
            <person name="Ragan M.A."/>
            <person name="McManus D.P."/>
            <person name="Krause L."/>
        </authorList>
    </citation>
    <scope>NUCLEOTIDE SEQUENCE [LARGE SCALE GENOMIC DNA]</scope>
    <source>
        <strain evidence="1 2">IND2009</strain>
    </source>
</reference>
<name>A0A5J4NPZ5_9TREM</name>
<gene>
    <name evidence="1" type="ORF">DEA37_0011340</name>
</gene>
<dbReference type="AlphaFoldDB" id="A0A5J4NPZ5"/>
<organism evidence="1 2">
    <name type="scientific">Paragonimus westermani</name>
    <dbReference type="NCBI Taxonomy" id="34504"/>
    <lineage>
        <taxon>Eukaryota</taxon>
        <taxon>Metazoa</taxon>
        <taxon>Spiralia</taxon>
        <taxon>Lophotrochozoa</taxon>
        <taxon>Platyhelminthes</taxon>
        <taxon>Trematoda</taxon>
        <taxon>Digenea</taxon>
        <taxon>Plagiorchiida</taxon>
        <taxon>Troglotremata</taxon>
        <taxon>Troglotrematidae</taxon>
        <taxon>Paragonimus</taxon>
    </lineage>
</organism>
<evidence type="ECO:0000313" key="1">
    <source>
        <dbReference type="EMBL" id="KAA3677534.1"/>
    </source>
</evidence>
<sequence>MKIPWPHPLEDVTEVIGVNTNRGKLAALRTLVKGRAKAVLDEARRGPAKMYPANSQKTMRRFKAVRLGQGANPSVFGATLQGLLDRALPGLNQESRRLLLCPQKTHGQQIRAGVPTHLQSTTCMLKKNQQFGWTGESGEAIEALRYSSRSSPNLPLPDSSPSAGRYILDSDTTDCAFGVVLSSEGVCGQMETASEKLKKFVLIDRKSVCPSFGAEMEISDDIDAAVVMLDKTEHRQKVPNMVFGPSMFLSDLASESSILFVSRL</sequence>
<protein>
    <submittedName>
        <fullName evidence="1">Uncharacterized protein</fullName>
    </submittedName>
</protein>
<accession>A0A5J4NPZ5</accession>
<evidence type="ECO:0000313" key="2">
    <source>
        <dbReference type="Proteomes" id="UP000324629"/>
    </source>
</evidence>
<dbReference type="EMBL" id="QNGE01001464">
    <property type="protein sequence ID" value="KAA3677534.1"/>
    <property type="molecule type" value="Genomic_DNA"/>
</dbReference>